<dbReference type="InterPro" id="IPR001509">
    <property type="entry name" value="Epimerase_deHydtase"/>
</dbReference>
<proteinExistence type="predicted"/>
<dbReference type="Gene3D" id="3.40.50.720">
    <property type="entry name" value="NAD(P)-binding Rossmann-like Domain"/>
    <property type="match status" value="1"/>
</dbReference>
<dbReference type="PANTHER" id="PTHR12126:SF11">
    <property type="entry name" value="NADH DEHYDROGENASE [UBIQUINONE] 1 ALPHA SUBCOMPLEX SUBUNIT 9, MITOCHONDRIAL"/>
    <property type="match status" value="1"/>
</dbReference>
<evidence type="ECO:0000313" key="3">
    <source>
        <dbReference type="Proteomes" id="UP001151582"/>
    </source>
</evidence>
<dbReference type="OrthoDB" id="275457at2759"/>
<comment type="caution">
    <text evidence="2">The sequence shown here is derived from an EMBL/GenBank/DDBJ whole genome shotgun (WGS) entry which is preliminary data.</text>
</comment>
<name>A0A9W8E5L5_9FUNG</name>
<dbReference type="EC" id="6.3.2.1" evidence="2"/>
<dbReference type="Pfam" id="PF01370">
    <property type="entry name" value="Epimerase"/>
    <property type="match status" value="1"/>
</dbReference>
<gene>
    <name evidence="2" type="primary">pan6_2</name>
    <name evidence="2" type="ORF">H4R34_005991</name>
</gene>
<dbReference type="SUPFAM" id="SSF51735">
    <property type="entry name" value="NAD(P)-binding Rossmann-fold domains"/>
    <property type="match status" value="1"/>
</dbReference>
<keyword evidence="2" id="KW-0436">Ligase</keyword>
<accession>A0A9W8E5L5</accession>
<organism evidence="2 3">
    <name type="scientific">Dimargaris verticillata</name>
    <dbReference type="NCBI Taxonomy" id="2761393"/>
    <lineage>
        <taxon>Eukaryota</taxon>
        <taxon>Fungi</taxon>
        <taxon>Fungi incertae sedis</taxon>
        <taxon>Zoopagomycota</taxon>
        <taxon>Kickxellomycotina</taxon>
        <taxon>Dimargaritomycetes</taxon>
        <taxon>Dimargaritales</taxon>
        <taxon>Dimargaritaceae</taxon>
        <taxon>Dimargaris</taxon>
    </lineage>
</organism>
<dbReference type="InterPro" id="IPR051207">
    <property type="entry name" value="ComplexI_NDUFA9_subunit"/>
</dbReference>
<reference evidence="2" key="1">
    <citation type="submission" date="2022-07" db="EMBL/GenBank/DDBJ databases">
        <title>Phylogenomic reconstructions and comparative analyses of Kickxellomycotina fungi.</title>
        <authorList>
            <person name="Reynolds N.K."/>
            <person name="Stajich J.E."/>
            <person name="Barry K."/>
            <person name="Grigoriev I.V."/>
            <person name="Crous P."/>
            <person name="Smith M.E."/>
        </authorList>
    </citation>
    <scope>NUCLEOTIDE SEQUENCE</scope>
    <source>
        <strain evidence="2">RSA 567</strain>
    </source>
</reference>
<dbReference type="AlphaFoldDB" id="A0A9W8E5L5"/>
<dbReference type="GO" id="GO:0004592">
    <property type="term" value="F:pantoate-beta-alanine ligase activity"/>
    <property type="evidence" value="ECO:0007669"/>
    <property type="project" value="UniProtKB-EC"/>
</dbReference>
<feature type="domain" description="NAD-dependent epimerase/dehydratase" evidence="1">
    <location>
        <begin position="25"/>
        <end position="138"/>
    </location>
</feature>
<dbReference type="Proteomes" id="UP001151582">
    <property type="component" value="Unassembled WGS sequence"/>
</dbReference>
<protein>
    <submittedName>
        <fullName evidence="2">Pantoate-beta-alanine ligase</fullName>
        <ecNumber evidence="2">6.3.2.1</ecNumber>
    </submittedName>
</protein>
<dbReference type="EMBL" id="JANBQB010001676">
    <property type="protein sequence ID" value="KAJ1970663.1"/>
    <property type="molecule type" value="Genomic_DNA"/>
</dbReference>
<dbReference type="InterPro" id="IPR036291">
    <property type="entry name" value="NAD(P)-bd_dom_sf"/>
</dbReference>
<feature type="non-terminal residue" evidence="2">
    <location>
        <position position="153"/>
    </location>
</feature>
<keyword evidence="3" id="KW-1185">Reference proteome</keyword>
<dbReference type="PANTHER" id="PTHR12126">
    <property type="entry name" value="NADH-UBIQUINONE OXIDOREDUCTASE 39 KDA SUBUNIT-RELATED"/>
    <property type="match status" value="1"/>
</dbReference>
<sequence>MQGYGIRRKRWLATSAMPSATKRAVVFGGSGFIGKYVTRALVADPTVQVQVVCRRPQPTTEALFRQLSPQVLPFTSVDITDPDAVTQACQGASYVVNLVGIMYETSPKYTFDAVQHRGAANVAQAAKQAQARLVHMSAIGANPITDIPYAKTK</sequence>
<evidence type="ECO:0000313" key="2">
    <source>
        <dbReference type="EMBL" id="KAJ1970663.1"/>
    </source>
</evidence>
<dbReference type="GO" id="GO:0044877">
    <property type="term" value="F:protein-containing complex binding"/>
    <property type="evidence" value="ECO:0007669"/>
    <property type="project" value="TreeGrafter"/>
</dbReference>
<evidence type="ECO:0000259" key="1">
    <source>
        <dbReference type="Pfam" id="PF01370"/>
    </source>
</evidence>